<dbReference type="Proteomes" id="UP000078343">
    <property type="component" value="Unassembled WGS sequence"/>
</dbReference>
<dbReference type="AlphaFoldDB" id="A0A178ZGW7"/>
<feature type="compositionally biased region" description="Low complexity" evidence="1">
    <location>
        <begin position="66"/>
        <end position="88"/>
    </location>
</feature>
<evidence type="ECO:0000313" key="3">
    <source>
        <dbReference type="Proteomes" id="UP000078343"/>
    </source>
</evidence>
<feature type="region of interest" description="Disordered" evidence="1">
    <location>
        <begin position="130"/>
        <end position="180"/>
    </location>
</feature>
<organism evidence="2 3">
    <name type="scientific">Fonsecaea erecta</name>
    <dbReference type="NCBI Taxonomy" id="1367422"/>
    <lineage>
        <taxon>Eukaryota</taxon>
        <taxon>Fungi</taxon>
        <taxon>Dikarya</taxon>
        <taxon>Ascomycota</taxon>
        <taxon>Pezizomycotina</taxon>
        <taxon>Eurotiomycetes</taxon>
        <taxon>Chaetothyriomycetidae</taxon>
        <taxon>Chaetothyriales</taxon>
        <taxon>Herpotrichiellaceae</taxon>
        <taxon>Fonsecaea</taxon>
    </lineage>
</organism>
<dbReference type="RefSeq" id="XP_018692395.1">
    <property type="nucleotide sequence ID" value="XM_018837835.1"/>
</dbReference>
<keyword evidence="3" id="KW-1185">Reference proteome</keyword>
<dbReference type="PANTHER" id="PTHR37014">
    <property type="entry name" value="EXPRESSION LETHALITY PROTEIN HEL10, PUTATIVE (AFU_ORTHOLOGUE AFUA_1G06580)-RELATED"/>
    <property type="match status" value="1"/>
</dbReference>
<accession>A0A178ZGW7</accession>
<feature type="compositionally biased region" description="Basic residues" evidence="1">
    <location>
        <begin position="130"/>
        <end position="148"/>
    </location>
</feature>
<comment type="caution">
    <text evidence="2">The sequence shown here is derived from an EMBL/GenBank/DDBJ whole genome shotgun (WGS) entry which is preliminary data.</text>
</comment>
<gene>
    <name evidence="2" type="ORF">AYL99_06325</name>
</gene>
<dbReference type="GeneID" id="30010493"/>
<dbReference type="STRING" id="1367422.A0A178ZGW7"/>
<dbReference type="OrthoDB" id="4158254at2759"/>
<evidence type="ECO:0000313" key="2">
    <source>
        <dbReference type="EMBL" id="OAP59028.1"/>
    </source>
</evidence>
<dbReference type="PANTHER" id="PTHR37014:SF1">
    <property type="entry name" value="EXPRESSION LETHALITY PROTEIN HEL10, PUTATIVE (AFU_ORTHOLOGUE AFUA_1G06580)-RELATED"/>
    <property type="match status" value="1"/>
</dbReference>
<protein>
    <recommendedName>
        <fullName evidence="4">Glycine zipper 2TM domain-containing protein</fullName>
    </recommendedName>
</protein>
<proteinExistence type="predicted"/>
<name>A0A178ZGW7_9EURO</name>
<dbReference type="EMBL" id="LVYI01000005">
    <property type="protein sequence ID" value="OAP59028.1"/>
    <property type="molecule type" value="Genomic_DNA"/>
</dbReference>
<sequence>MSGPYDQQVAFSQGYDHNNQYYNQNSYPSEGFSGSYQPQTYHNSQSYYPDTRGSSYPDNTYQQGGSNTSYYNNSNTTTTTNPQGAEADRGLLGAAAGGAAGAFGGHKAGHGVLGAIGGAILGSLTEDYAKKHRKHDNRQSRHNRHNHGHRDDSSSYAGGNSQNFASGGLGSVASSFFNKK</sequence>
<evidence type="ECO:0000256" key="1">
    <source>
        <dbReference type="SAM" id="MobiDB-lite"/>
    </source>
</evidence>
<evidence type="ECO:0008006" key="4">
    <source>
        <dbReference type="Google" id="ProtNLM"/>
    </source>
</evidence>
<feature type="compositionally biased region" description="Polar residues" evidence="1">
    <location>
        <begin position="26"/>
        <end position="65"/>
    </location>
</feature>
<reference evidence="2 3" key="1">
    <citation type="submission" date="2016-04" db="EMBL/GenBank/DDBJ databases">
        <title>Draft genome of Fonsecaea erecta CBS 125763.</title>
        <authorList>
            <person name="Weiss V.A."/>
            <person name="Vicente V.A."/>
            <person name="Raittz R.T."/>
            <person name="Moreno L.F."/>
            <person name="De Souza E.M."/>
            <person name="Pedrosa F.O."/>
            <person name="Steffens M.B."/>
            <person name="Faoro H."/>
            <person name="Tadra-Sfeir M.Z."/>
            <person name="Najafzadeh M.J."/>
            <person name="Felipe M.S."/>
            <person name="Teixeira M."/>
            <person name="Sun J."/>
            <person name="Xi L."/>
            <person name="Gomes R."/>
            <person name="De Azevedo C.M."/>
            <person name="Salgado C.G."/>
            <person name="Da Silva M.B."/>
            <person name="Nascimento M.F."/>
            <person name="Queiroz-Telles F."/>
            <person name="Attili D.S."/>
            <person name="Gorbushina A."/>
        </authorList>
    </citation>
    <scope>NUCLEOTIDE SEQUENCE [LARGE SCALE GENOMIC DNA]</scope>
    <source>
        <strain evidence="2 3">CBS 125763</strain>
    </source>
</reference>
<feature type="compositionally biased region" description="Polar residues" evidence="1">
    <location>
        <begin position="154"/>
        <end position="165"/>
    </location>
</feature>
<feature type="region of interest" description="Disordered" evidence="1">
    <location>
        <begin position="1"/>
        <end position="88"/>
    </location>
</feature>